<proteinExistence type="predicted"/>
<keyword evidence="3" id="KW-1185">Reference proteome</keyword>
<keyword evidence="1" id="KW-0472">Membrane</keyword>
<organism evidence="2 3">
    <name type="scientific">Euroglyphus maynei</name>
    <name type="common">Mayne's house dust mite</name>
    <dbReference type="NCBI Taxonomy" id="6958"/>
    <lineage>
        <taxon>Eukaryota</taxon>
        <taxon>Metazoa</taxon>
        <taxon>Ecdysozoa</taxon>
        <taxon>Arthropoda</taxon>
        <taxon>Chelicerata</taxon>
        <taxon>Arachnida</taxon>
        <taxon>Acari</taxon>
        <taxon>Acariformes</taxon>
        <taxon>Sarcoptiformes</taxon>
        <taxon>Astigmata</taxon>
        <taxon>Psoroptidia</taxon>
        <taxon>Analgoidea</taxon>
        <taxon>Pyroglyphidae</taxon>
        <taxon>Pyroglyphinae</taxon>
        <taxon>Euroglyphus</taxon>
    </lineage>
</organism>
<keyword evidence="1" id="KW-0812">Transmembrane</keyword>
<reference evidence="2 3" key="1">
    <citation type="submission" date="2017-03" db="EMBL/GenBank/DDBJ databases">
        <title>Genome Survey of Euroglyphus maynei.</title>
        <authorList>
            <person name="Arlian L.G."/>
            <person name="Morgan M.S."/>
            <person name="Rider S.D."/>
        </authorList>
    </citation>
    <scope>NUCLEOTIDE SEQUENCE [LARGE SCALE GENOMIC DNA]</scope>
    <source>
        <strain evidence="2">Arlian Lab</strain>
        <tissue evidence="2">Whole body</tissue>
    </source>
</reference>
<evidence type="ECO:0000313" key="2">
    <source>
        <dbReference type="EMBL" id="OTF74696.1"/>
    </source>
</evidence>
<keyword evidence="1" id="KW-1133">Transmembrane helix</keyword>
<comment type="caution">
    <text evidence="2">The sequence shown here is derived from an EMBL/GenBank/DDBJ whole genome shotgun (WGS) entry which is preliminary data.</text>
</comment>
<gene>
    <name evidence="2" type="ORF">BLA29_014143</name>
</gene>
<sequence length="29" mass="3315">MIQFILNHSMLILVMIDGIKLPLLLAIHN</sequence>
<protein>
    <submittedName>
        <fullName evidence="2">Uncharacterized protein</fullName>
    </submittedName>
</protein>
<dbReference type="EMBL" id="MUJZ01045795">
    <property type="protein sequence ID" value="OTF74696.1"/>
    <property type="molecule type" value="Genomic_DNA"/>
</dbReference>
<accession>A0A1Y3B509</accession>
<evidence type="ECO:0000313" key="3">
    <source>
        <dbReference type="Proteomes" id="UP000194236"/>
    </source>
</evidence>
<feature type="transmembrane region" description="Helical" evidence="1">
    <location>
        <begin position="6"/>
        <end position="27"/>
    </location>
</feature>
<evidence type="ECO:0000256" key="1">
    <source>
        <dbReference type="SAM" id="Phobius"/>
    </source>
</evidence>
<dbReference type="AlphaFoldDB" id="A0A1Y3B509"/>
<name>A0A1Y3B509_EURMA</name>
<dbReference type="Proteomes" id="UP000194236">
    <property type="component" value="Unassembled WGS sequence"/>
</dbReference>